<feature type="region of interest" description="Disordered" evidence="1">
    <location>
        <begin position="39"/>
        <end position="75"/>
    </location>
</feature>
<name>A0ABZ2N2T3_9BACI</name>
<evidence type="ECO:0000313" key="2">
    <source>
        <dbReference type="EMBL" id="WXB91911.1"/>
    </source>
</evidence>
<accession>A0ABZ2N2T3</accession>
<evidence type="ECO:0000313" key="3">
    <source>
        <dbReference type="Proteomes" id="UP001387364"/>
    </source>
</evidence>
<organism evidence="2 3">
    <name type="scientific">Bacillus kandeliae</name>
    <dbReference type="NCBI Taxonomy" id="3129297"/>
    <lineage>
        <taxon>Bacteria</taxon>
        <taxon>Bacillati</taxon>
        <taxon>Bacillota</taxon>
        <taxon>Bacilli</taxon>
        <taxon>Bacillales</taxon>
        <taxon>Bacillaceae</taxon>
        <taxon>Bacillus</taxon>
    </lineage>
</organism>
<gene>
    <name evidence="2" type="ORF">WDJ61_11600</name>
</gene>
<dbReference type="PROSITE" id="PS51257">
    <property type="entry name" value="PROKAR_LIPOPROTEIN"/>
    <property type="match status" value="1"/>
</dbReference>
<sequence length="200" mass="22785">MNNALKGCLGCLGLIILLSLIIGGCTAFWGTNEYEKTEEQITTTETSTDSPQDTVKEAVKPDTAEQSKDEKGSWKEKIQQVAASNKSETEKFDEVSLYAQDYNASDSERTEFENYIVNEYKTGKYLADIKNDEYMLTNIFKAEVVDTFYDVKEQDNTPMALFAFDFWQNTKYTYRGVDDVNSHEVKANEEQMDKALAKMD</sequence>
<protein>
    <recommendedName>
        <fullName evidence="4">Lipoprotein</fullName>
    </recommendedName>
</protein>
<keyword evidence="3" id="KW-1185">Reference proteome</keyword>
<dbReference type="RefSeq" id="WP_338749874.1">
    <property type="nucleotide sequence ID" value="NZ_CP147404.1"/>
</dbReference>
<reference evidence="2 3" key="1">
    <citation type="submission" date="2024-02" db="EMBL/GenBank/DDBJ databases">
        <title>Seven novel Bacillus-like species.</title>
        <authorList>
            <person name="Liu G."/>
        </authorList>
    </citation>
    <scope>NUCLEOTIDE SEQUENCE [LARGE SCALE GENOMIC DNA]</scope>
    <source>
        <strain evidence="2 3">FJAT-52991</strain>
    </source>
</reference>
<feature type="compositionally biased region" description="Basic and acidic residues" evidence="1">
    <location>
        <begin position="54"/>
        <end position="75"/>
    </location>
</feature>
<proteinExistence type="predicted"/>
<dbReference type="EMBL" id="CP147404">
    <property type="protein sequence ID" value="WXB91911.1"/>
    <property type="molecule type" value="Genomic_DNA"/>
</dbReference>
<dbReference type="Proteomes" id="UP001387364">
    <property type="component" value="Chromosome"/>
</dbReference>
<evidence type="ECO:0000256" key="1">
    <source>
        <dbReference type="SAM" id="MobiDB-lite"/>
    </source>
</evidence>
<evidence type="ECO:0008006" key="4">
    <source>
        <dbReference type="Google" id="ProtNLM"/>
    </source>
</evidence>